<dbReference type="InterPro" id="IPR017871">
    <property type="entry name" value="ABC_transporter-like_CS"/>
</dbReference>
<evidence type="ECO:0000256" key="2">
    <source>
        <dbReference type="ARBA" id="ARBA00022741"/>
    </source>
</evidence>
<dbReference type="PROSITE" id="PS50893">
    <property type="entry name" value="ABC_TRANSPORTER_2"/>
    <property type="match status" value="1"/>
</dbReference>
<dbReference type="GO" id="GO:0055085">
    <property type="term" value="P:transmembrane transport"/>
    <property type="evidence" value="ECO:0007669"/>
    <property type="project" value="UniProtKB-ARBA"/>
</dbReference>
<feature type="domain" description="ABC transporter" evidence="4">
    <location>
        <begin position="9"/>
        <end position="256"/>
    </location>
</feature>
<dbReference type="Pfam" id="PF00005">
    <property type="entry name" value="ABC_tran"/>
    <property type="match status" value="1"/>
</dbReference>
<dbReference type="Proteomes" id="UP000219036">
    <property type="component" value="Unassembled WGS sequence"/>
</dbReference>
<dbReference type="PANTHER" id="PTHR43776">
    <property type="entry name" value="TRANSPORT ATP-BINDING PROTEIN"/>
    <property type="match status" value="1"/>
</dbReference>
<keyword evidence="2" id="KW-0547">Nucleotide-binding</keyword>
<gene>
    <name evidence="5" type="ORF">SAMN06265182_0537</name>
</gene>
<dbReference type="InterPro" id="IPR003439">
    <property type="entry name" value="ABC_transporter-like_ATP-bd"/>
</dbReference>
<proteinExistence type="predicted"/>
<dbReference type="SMART" id="SM00382">
    <property type="entry name" value="AAA"/>
    <property type="match status" value="1"/>
</dbReference>
<keyword evidence="3 5" id="KW-0067">ATP-binding</keyword>
<dbReference type="SUPFAM" id="SSF52540">
    <property type="entry name" value="P-loop containing nucleoside triphosphate hydrolases"/>
    <property type="match status" value="1"/>
</dbReference>
<evidence type="ECO:0000259" key="4">
    <source>
        <dbReference type="PROSITE" id="PS50893"/>
    </source>
</evidence>
<dbReference type="GO" id="GO:0005524">
    <property type="term" value="F:ATP binding"/>
    <property type="evidence" value="ECO:0007669"/>
    <property type="project" value="UniProtKB-KW"/>
</dbReference>
<organism evidence="5 6">
    <name type="scientific">Persephonella hydrogeniphila</name>
    <dbReference type="NCBI Taxonomy" id="198703"/>
    <lineage>
        <taxon>Bacteria</taxon>
        <taxon>Pseudomonadati</taxon>
        <taxon>Aquificota</taxon>
        <taxon>Aquificia</taxon>
        <taxon>Aquificales</taxon>
        <taxon>Hydrogenothermaceae</taxon>
        <taxon>Persephonella</taxon>
    </lineage>
</organism>
<reference evidence="6" key="1">
    <citation type="submission" date="2017-09" db="EMBL/GenBank/DDBJ databases">
        <authorList>
            <person name="Varghese N."/>
            <person name="Submissions S."/>
        </authorList>
    </citation>
    <scope>NUCLEOTIDE SEQUENCE [LARGE SCALE GENOMIC DNA]</scope>
    <source>
        <strain evidence="6">DSM 15103</strain>
    </source>
</reference>
<evidence type="ECO:0000256" key="3">
    <source>
        <dbReference type="ARBA" id="ARBA00022840"/>
    </source>
</evidence>
<protein>
    <submittedName>
        <fullName evidence="5">Peptide/nickel transport system ATP-binding protein/oligopeptide transport system ATP-binding protein</fullName>
    </submittedName>
</protein>
<dbReference type="EMBL" id="OBEI01000001">
    <property type="protein sequence ID" value="SNZ04037.1"/>
    <property type="molecule type" value="Genomic_DNA"/>
</dbReference>
<keyword evidence="1" id="KW-0813">Transport</keyword>
<dbReference type="AlphaFoldDB" id="A0A285N5B3"/>
<dbReference type="PROSITE" id="PS00211">
    <property type="entry name" value="ABC_TRANSPORTER_1"/>
    <property type="match status" value="1"/>
</dbReference>
<evidence type="ECO:0000313" key="5">
    <source>
        <dbReference type="EMBL" id="SNZ04037.1"/>
    </source>
</evidence>
<dbReference type="RefSeq" id="WP_096999713.1">
    <property type="nucleotide sequence ID" value="NZ_OBEI01000001.1"/>
</dbReference>
<dbReference type="PANTHER" id="PTHR43776:SF8">
    <property type="entry name" value="ABC TRANSPORTER, ATP-BINDING PROTEIN"/>
    <property type="match status" value="1"/>
</dbReference>
<dbReference type="GO" id="GO:0016887">
    <property type="term" value="F:ATP hydrolysis activity"/>
    <property type="evidence" value="ECO:0007669"/>
    <property type="project" value="InterPro"/>
</dbReference>
<dbReference type="InterPro" id="IPR050319">
    <property type="entry name" value="ABC_transp_ATP-bind"/>
</dbReference>
<dbReference type="InterPro" id="IPR027417">
    <property type="entry name" value="P-loop_NTPase"/>
</dbReference>
<sequence length="317" mass="36197">MESNSPALLKVENLSKKFLIKKSLLKKEFFKAVDNVSFSLGYNQVLGIVGESGSGKSTIGRLILKLIKKDEGKIEFEGKDIYSLTGKEEKLFRKETSIVFQDPKTSLNPRFKIRQIIEEPLLIHGFPKKERKERVKTAIKDAGLDESFLDRYPSELSGGQRQRVAIARAIVLDPKMIVADEPTSALDVSVQLQIINLIKKLRTEKKISFLFISHDLNVVGMLSDRILVLYRGKIMEKGDARDILKKPAHPYTKILLDSLPPEHPKDRKKLDYLPEVYREEVEGGCVFYSRCPIATDICKKEPQYTKIDNREVYCHFA</sequence>
<dbReference type="InterPro" id="IPR013563">
    <property type="entry name" value="Oligopep_ABC_C"/>
</dbReference>
<name>A0A285N5B3_9AQUI</name>
<dbReference type="OrthoDB" id="9806285at2"/>
<keyword evidence="6" id="KW-1185">Reference proteome</keyword>
<dbReference type="InterPro" id="IPR003593">
    <property type="entry name" value="AAA+_ATPase"/>
</dbReference>
<dbReference type="Pfam" id="PF08352">
    <property type="entry name" value="oligo_HPY"/>
    <property type="match status" value="1"/>
</dbReference>
<dbReference type="GO" id="GO:0015833">
    <property type="term" value="P:peptide transport"/>
    <property type="evidence" value="ECO:0007669"/>
    <property type="project" value="InterPro"/>
</dbReference>
<accession>A0A285N5B3</accession>
<dbReference type="FunFam" id="3.40.50.300:FF:000016">
    <property type="entry name" value="Oligopeptide ABC transporter ATP-binding component"/>
    <property type="match status" value="1"/>
</dbReference>
<evidence type="ECO:0000313" key="6">
    <source>
        <dbReference type="Proteomes" id="UP000219036"/>
    </source>
</evidence>
<evidence type="ECO:0000256" key="1">
    <source>
        <dbReference type="ARBA" id="ARBA00022448"/>
    </source>
</evidence>
<dbReference type="NCBIfam" id="TIGR01727">
    <property type="entry name" value="oligo_HPY"/>
    <property type="match status" value="1"/>
</dbReference>
<dbReference type="CDD" id="cd03257">
    <property type="entry name" value="ABC_NikE_OppD_transporters"/>
    <property type="match status" value="1"/>
</dbReference>
<dbReference type="Gene3D" id="3.40.50.300">
    <property type="entry name" value="P-loop containing nucleotide triphosphate hydrolases"/>
    <property type="match status" value="1"/>
</dbReference>